<protein>
    <recommendedName>
        <fullName evidence="8">Protein kinase domain-containing protein</fullName>
    </recommendedName>
</protein>
<organism evidence="9 10">
    <name type="scientific">Athene cunicularia</name>
    <name type="common">Burrowing owl</name>
    <name type="synonym">Speotyto cunicularia</name>
    <dbReference type="NCBI Taxonomy" id="194338"/>
    <lineage>
        <taxon>Eukaryota</taxon>
        <taxon>Metazoa</taxon>
        <taxon>Chordata</taxon>
        <taxon>Craniata</taxon>
        <taxon>Vertebrata</taxon>
        <taxon>Euteleostomi</taxon>
        <taxon>Archelosauria</taxon>
        <taxon>Archosauria</taxon>
        <taxon>Dinosauria</taxon>
        <taxon>Saurischia</taxon>
        <taxon>Theropoda</taxon>
        <taxon>Coelurosauria</taxon>
        <taxon>Aves</taxon>
        <taxon>Neognathae</taxon>
        <taxon>Neoaves</taxon>
        <taxon>Telluraves</taxon>
        <taxon>Strigiformes</taxon>
        <taxon>Strigidae</taxon>
        <taxon>Athene</taxon>
    </lineage>
</organism>
<dbReference type="PROSITE" id="PS00108">
    <property type="entry name" value="PROTEIN_KINASE_ST"/>
    <property type="match status" value="1"/>
</dbReference>
<reference evidence="9" key="2">
    <citation type="submission" date="2025-09" db="UniProtKB">
        <authorList>
            <consortium name="Ensembl"/>
        </authorList>
    </citation>
    <scope>IDENTIFICATION</scope>
</reference>
<dbReference type="InterPro" id="IPR008271">
    <property type="entry name" value="Ser/Thr_kinase_AS"/>
</dbReference>
<dbReference type="InterPro" id="IPR017441">
    <property type="entry name" value="Protein_kinase_ATP_BS"/>
</dbReference>
<keyword evidence="5 6" id="KW-0067">ATP-binding</keyword>
<dbReference type="InterPro" id="IPR000719">
    <property type="entry name" value="Prot_kinase_dom"/>
</dbReference>
<keyword evidence="4" id="KW-0418">Kinase</keyword>
<evidence type="ECO:0000256" key="4">
    <source>
        <dbReference type="ARBA" id="ARBA00022777"/>
    </source>
</evidence>
<feature type="domain" description="Protein kinase" evidence="8">
    <location>
        <begin position="36"/>
        <end position="247"/>
    </location>
</feature>
<evidence type="ECO:0000256" key="6">
    <source>
        <dbReference type="PROSITE-ProRule" id="PRU10141"/>
    </source>
</evidence>
<dbReference type="OMA" id="EMVAIRI"/>
<accession>A0A663N362</accession>
<feature type="binding site" evidence="6">
    <location>
        <position position="68"/>
    </location>
    <ligand>
        <name>ATP</name>
        <dbReference type="ChEBI" id="CHEBI:30616"/>
    </ligand>
</feature>
<evidence type="ECO:0000256" key="5">
    <source>
        <dbReference type="ARBA" id="ARBA00022840"/>
    </source>
</evidence>
<dbReference type="GO" id="GO:0005634">
    <property type="term" value="C:nucleus"/>
    <property type="evidence" value="ECO:0007669"/>
    <property type="project" value="TreeGrafter"/>
</dbReference>
<dbReference type="Proteomes" id="UP000472269">
    <property type="component" value="Unplaced"/>
</dbReference>
<comment type="similarity">
    <text evidence="7">Belongs to the protein kinase superfamily.</text>
</comment>
<dbReference type="Pfam" id="PF00069">
    <property type="entry name" value="Pkinase"/>
    <property type="match status" value="1"/>
</dbReference>
<dbReference type="InterPro" id="IPR011009">
    <property type="entry name" value="Kinase-like_dom_sf"/>
</dbReference>
<name>A0A663N362_ATHCN</name>
<dbReference type="PROSITE" id="PS00107">
    <property type="entry name" value="PROTEIN_KINASE_ATP"/>
    <property type="match status" value="1"/>
</dbReference>
<sequence>VSGKHPPRAWGRLQGPPETVMGRHAMETLVVGAERYDLVAGVGKGTFGEVAQGWWRSTGEMVAIRILKNKRYRGHVAKNELRLLQACGGWTQDLHIVRFLESFADSAGTYLVFELLEQNLQDFQMKNNFLPLPVRHIRTITVQRLAELVKLKELSIIHADLKPENIMLVDHLTEVCHVKQPYIQTRSYRAAEILSGLPFCDVWSLGCVMADLHLGWPLYPGINGYDQVRHICSSPGGSGYRQWRQGI</sequence>
<dbReference type="Gene3D" id="3.30.200.20">
    <property type="entry name" value="Phosphorylase Kinase, domain 1"/>
    <property type="match status" value="1"/>
</dbReference>
<keyword evidence="2" id="KW-0808">Transferase</keyword>
<dbReference type="PANTHER" id="PTHR24058">
    <property type="entry name" value="DUAL SPECIFICITY PROTEIN KINASE"/>
    <property type="match status" value="1"/>
</dbReference>
<dbReference type="GO" id="GO:0005524">
    <property type="term" value="F:ATP binding"/>
    <property type="evidence" value="ECO:0007669"/>
    <property type="project" value="UniProtKB-UniRule"/>
</dbReference>
<evidence type="ECO:0000313" key="9">
    <source>
        <dbReference type="Ensembl" id="ENSACUP00000018869.1"/>
    </source>
</evidence>
<evidence type="ECO:0000313" key="10">
    <source>
        <dbReference type="Proteomes" id="UP000472269"/>
    </source>
</evidence>
<evidence type="ECO:0000256" key="7">
    <source>
        <dbReference type="RuleBase" id="RU000304"/>
    </source>
</evidence>
<dbReference type="SMART" id="SM00220">
    <property type="entry name" value="S_TKc"/>
    <property type="match status" value="1"/>
</dbReference>
<proteinExistence type="inferred from homology"/>
<keyword evidence="3 6" id="KW-0547">Nucleotide-binding</keyword>
<dbReference type="Gene3D" id="1.10.510.10">
    <property type="entry name" value="Transferase(Phosphotransferase) domain 1"/>
    <property type="match status" value="2"/>
</dbReference>
<dbReference type="PROSITE" id="PS50011">
    <property type="entry name" value="PROTEIN_KINASE_DOM"/>
    <property type="match status" value="1"/>
</dbReference>
<evidence type="ECO:0000259" key="8">
    <source>
        <dbReference type="PROSITE" id="PS50011"/>
    </source>
</evidence>
<dbReference type="GO" id="GO:0004713">
    <property type="term" value="F:protein tyrosine kinase activity"/>
    <property type="evidence" value="ECO:0007669"/>
    <property type="project" value="TreeGrafter"/>
</dbReference>
<evidence type="ECO:0000256" key="3">
    <source>
        <dbReference type="ARBA" id="ARBA00022741"/>
    </source>
</evidence>
<dbReference type="AlphaFoldDB" id="A0A663N362"/>
<evidence type="ECO:0000256" key="1">
    <source>
        <dbReference type="ARBA" id="ARBA00022527"/>
    </source>
</evidence>
<evidence type="ECO:0000256" key="2">
    <source>
        <dbReference type="ARBA" id="ARBA00022679"/>
    </source>
</evidence>
<dbReference type="GO" id="GO:0005737">
    <property type="term" value="C:cytoplasm"/>
    <property type="evidence" value="ECO:0007669"/>
    <property type="project" value="TreeGrafter"/>
</dbReference>
<dbReference type="Ensembl" id="ENSACUT00000020122.1">
    <property type="protein sequence ID" value="ENSACUP00000018869.1"/>
    <property type="gene ID" value="ENSACUG00000012670.1"/>
</dbReference>
<dbReference type="SUPFAM" id="SSF56112">
    <property type="entry name" value="Protein kinase-like (PK-like)"/>
    <property type="match status" value="1"/>
</dbReference>
<reference evidence="9" key="1">
    <citation type="submission" date="2025-08" db="UniProtKB">
        <authorList>
            <consortium name="Ensembl"/>
        </authorList>
    </citation>
    <scope>IDENTIFICATION</scope>
</reference>
<keyword evidence="1 7" id="KW-0723">Serine/threonine-protein kinase</keyword>
<dbReference type="GO" id="GO:0004674">
    <property type="term" value="F:protein serine/threonine kinase activity"/>
    <property type="evidence" value="ECO:0007669"/>
    <property type="project" value="UniProtKB-KW"/>
</dbReference>
<dbReference type="InterPro" id="IPR050494">
    <property type="entry name" value="Ser_Thr_dual-spec_kinase"/>
</dbReference>
<dbReference type="PANTHER" id="PTHR24058:SF46">
    <property type="entry name" value="HOMEODOMAIN-INTERACTING PROTEIN KINASE 4"/>
    <property type="match status" value="1"/>
</dbReference>
<keyword evidence="10" id="KW-1185">Reference proteome</keyword>